<dbReference type="Pfam" id="PF13499">
    <property type="entry name" value="EF-hand_7"/>
    <property type="match status" value="2"/>
</dbReference>
<feature type="domain" description="EF-hand" evidence="4">
    <location>
        <begin position="85"/>
        <end position="120"/>
    </location>
</feature>
<organism evidence="5">
    <name type="scientific">Clastoptera arizonana</name>
    <name type="common">Arizona spittle bug</name>
    <dbReference type="NCBI Taxonomy" id="38151"/>
    <lineage>
        <taxon>Eukaryota</taxon>
        <taxon>Metazoa</taxon>
        <taxon>Ecdysozoa</taxon>
        <taxon>Arthropoda</taxon>
        <taxon>Hexapoda</taxon>
        <taxon>Insecta</taxon>
        <taxon>Pterygota</taxon>
        <taxon>Neoptera</taxon>
        <taxon>Paraneoptera</taxon>
        <taxon>Hemiptera</taxon>
        <taxon>Auchenorrhyncha</taxon>
        <taxon>Cercopoidea</taxon>
        <taxon>Clastopteridae</taxon>
        <taxon>Clastoptera</taxon>
    </lineage>
</organism>
<evidence type="ECO:0000259" key="4">
    <source>
        <dbReference type="PROSITE" id="PS50222"/>
    </source>
</evidence>
<dbReference type="CDD" id="cd00051">
    <property type="entry name" value="EFh"/>
    <property type="match status" value="2"/>
</dbReference>
<accession>A0A1B6C848</accession>
<evidence type="ECO:0000256" key="3">
    <source>
        <dbReference type="SAM" id="Coils"/>
    </source>
</evidence>
<protein>
    <recommendedName>
        <fullName evidence="4">EF-hand domain-containing protein</fullName>
    </recommendedName>
</protein>
<dbReference type="Gene3D" id="1.10.238.10">
    <property type="entry name" value="EF-hand"/>
    <property type="match status" value="2"/>
</dbReference>
<gene>
    <name evidence="5" type="ORF">g.21552</name>
</gene>
<dbReference type="InterPro" id="IPR018247">
    <property type="entry name" value="EF_Hand_1_Ca_BS"/>
</dbReference>
<dbReference type="SUPFAM" id="SSF47473">
    <property type="entry name" value="EF-hand"/>
    <property type="match status" value="1"/>
</dbReference>
<keyword evidence="1" id="KW-0677">Repeat</keyword>
<dbReference type="GO" id="GO:0016460">
    <property type="term" value="C:myosin II complex"/>
    <property type="evidence" value="ECO:0007669"/>
    <property type="project" value="TreeGrafter"/>
</dbReference>
<dbReference type="PANTHER" id="PTHR23048:SF0">
    <property type="entry name" value="CALMODULIN LIKE 3"/>
    <property type="match status" value="1"/>
</dbReference>
<feature type="domain" description="EF-hand" evidence="4">
    <location>
        <begin position="8"/>
        <end position="43"/>
    </location>
</feature>
<evidence type="ECO:0000256" key="2">
    <source>
        <dbReference type="ARBA" id="ARBA00022837"/>
    </source>
</evidence>
<feature type="domain" description="EF-hand" evidence="4">
    <location>
        <begin position="44"/>
        <end position="79"/>
    </location>
</feature>
<dbReference type="SMART" id="SM00054">
    <property type="entry name" value="EFh"/>
    <property type="match status" value="4"/>
</dbReference>
<reference evidence="5" key="1">
    <citation type="submission" date="2015-12" db="EMBL/GenBank/DDBJ databases">
        <title>De novo transcriptome assembly of four potential Pierce s Disease insect vectors from Arizona vineyards.</title>
        <authorList>
            <person name="Tassone E.E."/>
        </authorList>
    </citation>
    <scope>NUCLEOTIDE SEQUENCE</scope>
</reference>
<evidence type="ECO:0000256" key="1">
    <source>
        <dbReference type="ARBA" id="ARBA00022737"/>
    </source>
</evidence>
<proteinExistence type="predicted"/>
<dbReference type="AlphaFoldDB" id="A0A1B6C848"/>
<keyword evidence="2" id="KW-0106">Calcium</keyword>
<feature type="domain" description="EF-hand" evidence="4">
    <location>
        <begin position="121"/>
        <end position="153"/>
    </location>
</feature>
<sequence>MASTLTKSQVDMLKKAFSAFDTEKKGSISVEMVGTILEMIGCSQSEKSLKEIIKEVDEDGSGELDFSEFCSLAAKFMEEEEDEEAVKRELKQAFKFFDREGNGYITTEVFRDILEELDDDLDDEELDKMIEEIDADGSGTVDFDEFMAVMFGE</sequence>
<dbReference type="InterPro" id="IPR050230">
    <property type="entry name" value="CALM/Myosin/TropC-like"/>
</dbReference>
<dbReference type="EMBL" id="GEDC01027883">
    <property type="protein sequence ID" value="JAS09415.1"/>
    <property type="molecule type" value="Transcribed_RNA"/>
</dbReference>
<dbReference type="InterPro" id="IPR002048">
    <property type="entry name" value="EF_hand_dom"/>
</dbReference>
<dbReference type="PANTHER" id="PTHR23048">
    <property type="entry name" value="MYOSIN LIGHT CHAIN 1, 3"/>
    <property type="match status" value="1"/>
</dbReference>
<keyword evidence="3" id="KW-0175">Coiled coil</keyword>
<dbReference type="GO" id="GO:0005509">
    <property type="term" value="F:calcium ion binding"/>
    <property type="evidence" value="ECO:0007669"/>
    <property type="project" value="InterPro"/>
</dbReference>
<evidence type="ECO:0000313" key="5">
    <source>
        <dbReference type="EMBL" id="JAS09415.1"/>
    </source>
</evidence>
<dbReference type="InterPro" id="IPR011992">
    <property type="entry name" value="EF-hand-dom_pair"/>
</dbReference>
<dbReference type="PROSITE" id="PS00018">
    <property type="entry name" value="EF_HAND_1"/>
    <property type="match status" value="2"/>
</dbReference>
<dbReference type="FunFam" id="1.10.238.10:FF:000001">
    <property type="entry name" value="Calmodulin 1"/>
    <property type="match status" value="1"/>
</dbReference>
<feature type="coiled-coil region" evidence="3">
    <location>
        <begin position="73"/>
        <end position="134"/>
    </location>
</feature>
<name>A0A1B6C848_9HEMI</name>
<dbReference type="PROSITE" id="PS50222">
    <property type="entry name" value="EF_HAND_2"/>
    <property type="match status" value="4"/>
</dbReference>